<feature type="transmembrane region" description="Helical" evidence="6">
    <location>
        <begin position="39"/>
        <end position="61"/>
    </location>
</feature>
<dbReference type="Pfam" id="PF02690">
    <property type="entry name" value="Na_Pi_cotrans"/>
    <property type="match status" value="2"/>
</dbReference>
<dbReference type="InterPro" id="IPR026022">
    <property type="entry name" value="PhoU_dom"/>
</dbReference>
<sequence length="553" mass="58182">MDATLSLLDLAGAVALLLWGVHMVQSGVQRALGPDLRRFLANALGGRIRAAAAGLGVTAVLQSSTATGLMIASFASAGFVGLVPALAAMLGANVGTTLIVQVLSFDVSRLSPLLLVAGVAMFRTASGRTRDVGRVAIGLGLMLIALSRLLDIVTPYEDLPSLRVLMGGIATDRLISVAFGALLAWAAHSSVAVALLVMSFTEKGVVPLDAALALMIGANIGTALNPLLEGARGGDAAGRRVVVGNVVTRLAGAAVALPLLTPIGIQLVQIEPSFSRAVADFHTAFNLVVALAFLPLLGPLARLLERLMPARVSPADPSRPLYLDEAALETPSLALGHAAREALRMVDMLDSMIEAAADALRDGDREAMARARRQDDILDALNGEIKRYLTRLDPESLTDEEHRRIEAVLTFCLNLEAAGDVVERNISGFVARLLKRGVALAPENERAVQDALAAVRANLRSAASVFTTGDRRAARVLSQQKAEFRRREAEAVRSHFAELRSGDVGPRAAPLDLLRDIKRLNDHLVAGAAYPVLEAAGELMQTRIAEDSGPGTG</sequence>
<dbReference type="InterPro" id="IPR004633">
    <property type="entry name" value="NaPi_cotrn-rel/YqeW-like"/>
</dbReference>
<protein>
    <submittedName>
        <fullName evidence="8">Phosphate:Na+ symporter</fullName>
    </submittedName>
</protein>
<dbReference type="NCBIfam" id="TIGR00704">
    <property type="entry name" value="NaPi_cotrn_rel"/>
    <property type="match status" value="1"/>
</dbReference>
<dbReference type="EMBL" id="QNRK01000007">
    <property type="protein sequence ID" value="RBP15751.1"/>
    <property type="molecule type" value="Genomic_DNA"/>
</dbReference>
<feature type="transmembrane region" description="Helical" evidence="6">
    <location>
        <begin position="210"/>
        <end position="228"/>
    </location>
</feature>
<feature type="transmembrane region" description="Helical" evidence="6">
    <location>
        <begin position="284"/>
        <end position="304"/>
    </location>
</feature>
<keyword evidence="4 6" id="KW-1133">Transmembrane helix</keyword>
<keyword evidence="5 6" id="KW-0472">Membrane</keyword>
<dbReference type="GO" id="GO:0005436">
    <property type="term" value="F:sodium:phosphate symporter activity"/>
    <property type="evidence" value="ECO:0007669"/>
    <property type="project" value="InterPro"/>
</dbReference>
<accession>A0A366FMF5</accession>
<keyword evidence="2" id="KW-1003">Cell membrane</keyword>
<dbReference type="InterPro" id="IPR003841">
    <property type="entry name" value="Na/Pi_transpt"/>
</dbReference>
<evidence type="ECO:0000256" key="4">
    <source>
        <dbReference type="ARBA" id="ARBA00022989"/>
    </source>
</evidence>
<evidence type="ECO:0000313" key="9">
    <source>
        <dbReference type="Proteomes" id="UP000253529"/>
    </source>
</evidence>
<feature type="transmembrane region" description="Helical" evidence="6">
    <location>
        <begin position="134"/>
        <end position="154"/>
    </location>
</feature>
<reference evidence="8 9" key="1">
    <citation type="submission" date="2018-06" db="EMBL/GenBank/DDBJ databases">
        <title>Genomic Encyclopedia of Type Strains, Phase IV (KMG-IV): sequencing the most valuable type-strain genomes for metagenomic binning, comparative biology and taxonomic classification.</title>
        <authorList>
            <person name="Goeker M."/>
        </authorList>
    </citation>
    <scope>NUCLEOTIDE SEQUENCE [LARGE SCALE GENOMIC DNA]</scope>
    <source>
        <strain evidence="8 9">DSM 24875</strain>
    </source>
</reference>
<evidence type="ECO:0000256" key="3">
    <source>
        <dbReference type="ARBA" id="ARBA00022692"/>
    </source>
</evidence>
<comment type="subcellular location">
    <subcellularLocation>
        <location evidence="1">Cell membrane</location>
        <topology evidence="1">Multi-pass membrane protein</topology>
    </subcellularLocation>
</comment>
<dbReference type="SUPFAM" id="SSF109755">
    <property type="entry name" value="PhoU-like"/>
    <property type="match status" value="1"/>
</dbReference>
<dbReference type="GO" id="GO:0044341">
    <property type="term" value="P:sodium-dependent phosphate transport"/>
    <property type="evidence" value="ECO:0007669"/>
    <property type="project" value="InterPro"/>
</dbReference>
<dbReference type="Pfam" id="PF01895">
    <property type="entry name" value="PhoU"/>
    <property type="match status" value="1"/>
</dbReference>
<dbReference type="PANTHER" id="PTHR10010:SF46">
    <property type="entry name" value="SODIUM-DEPENDENT PHOSPHATE TRANSPORT PROTEIN 2B"/>
    <property type="match status" value="1"/>
</dbReference>
<keyword evidence="9" id="KW-1185">Reference proteome</keyword>
<feature type="transmembrane region" description="Helical" evidence="6">
    <location>
        <begin position="174"/>
        <end position="198"/>
    </location>
</feature>
<evidence type="ECO:0000256" key="1">
    <source>
        <dbReference type="ARBA" id="ARBA00004651"/>
    </source>
</evidence>
<dbReference type="Proteomes" id="UP000253529">
    <property type="component" value="Unassembled WGS sequence"/>
</dbReference>
<evidence type="ECO:0000259" key="7">
    <source>
        <dbReference type="Pfam" id="PF01895"/>
    </source>
</evidence>
<evidence type="ECO:0000256" key="2">
    <source>
        <dbReference type="ARBA" id="ARBA00022475"/>
    </source>
</evidence>
<dbReference type="InterPro" id="IPR038078">
    <property type="entry name" value="PhoU-like_sf"/>
</dbReference>
<dbReference type="OrthoDB" id="5778511at2"/>
<comment type="caution">
    <text evidence="8">The sequence shown here is derived from an EMBL/GenBank/DDBJ whole genome shotgun (WGS) entry which is preliminary data.</text>
</comment>
<dbReference type="RefSeq" id="WP_113888584.1">
    <property type="nucleotide sequence ID" value="NZ_QNRK01000007.1"/>
</dbReference>
<feature type="transmembrane region" description="Helical" evidence="6">
    <location>
        <begin position="68"/>
        <end position="92"/>
    </location>
</feature>
<name>A0A366FMF5_9HYPH</name>
<feature type="domain" description="PhoU" evidence="7">
    <location>
        <begin position="343"/>
        <end position="421"/>
    </location>
</feature>
<dbReference type="NCBIfam" id="NF037997">
    <property type="entry name" value="Na_Pi_symport"/>
    <property type="match status" value="1"/>
</dbReference>
<feature type="transmembrane region" description="Helical" evidence="6">
    <location>
        <begin position="98"/>
        <end position="122"/>
    </location>
</feature>
<dbReference type="GO" id="GO:0005886">
    <property type="term" value="C:plasma membrane"/>
    <property type="evidence" value="ECO:0007669"/>
    <property type="project" value="UniProtKB-SubCell"/>
</dbReference>
<evidence type="ECO:0000313" key="8">
    <source>
        <dbReference type="EMBL" id="RBP15751.1"/>
    </source>
</evidence>
<dbReference type="AlphaFoldDB" id="A0A366FMF5"/>
<evidence type="ECO:0000256" key="6">
    <source>
        <dbReference type="SAM" id="Phobius"/>
    </source>
</evidence>
<gene>
    <name evidence="8" type="ORF">DFR50_10720</name>
</gene>
<evidence type="ECO:0000256" key="5">
    <source>
        <dbReference type="ARBA" id="ARBA00023136"/>
    </source>
</evidence>
<dbReference type="Gene3D" id="1.20.58.220">
    <property type="entry name" value="Phosphate transport system protein phou homolog 2, domain 2"/>
    <property type="match status" value="1"/>
</dbReference>
<keyword evidence="3 6" id="KW-0812">Transmembrane</keyword>
<dbReference type="PANTHER" id="PTHR10010">
    <property type="entry name" value="SOLUTE CARRIER FAMILY 34 SODIUM PHOSPHATE , MEMBER 2-RELATED"/>
    <property type="match status" value="1"/>
</dbReference>
<proteinExistence type="predicted"/>
<organism evidence="8 9">
    <name type="scientific">Roseiarcus fermentans</name>
    <dbReference type="NCBI Taxonomy" id="1473586"/>
    <lineage>
        <taxon>Bacteria</taxon>
        <taxon>Pseudomonadati</taxon>
        <taxon>Pseudomonadota</taxon>
        <taxon>Alphaproteobacteria</taxon>
        <taxon>Hyphomicrobiales</taxon>
        <taxon>Roseiarcaceae</taxon>
        <taxon>Roseiarcus</taxon>
    </lineage>
</organism>